<evidence type="ECO:0000313" key="3">
    <source>
        <dbReference type="Proteomes" id="UP000674938"/>
    </source>
</evidence>
<keyword evidence="1" id="KW-0472">Membrane</keyword>
<feature type="transmembrane region" description="Helical" evidence="1">
    <location>
        <begin position="166"/>
        <end position="184"/>
    </location>
</feature>
<name>A0A940PGI4_9ENTE</name>
<reference evidence="2" key="1">
    <citation type="submission" date="2020-12" db="EMBL/GenBank/DDBJ databases">
        <title>Vagococcus allomyrinae sp. nov. and Enterococcus lavae sp. nov., isolated from the larvae of Allomyrina dichotoma.</title>
        <authorList>
            <person name="Lee S.D."/>
        </authorList>
    </citation>
    <scope>NUCLEOTIDE SEQUENCE</scope>
    <source>
        <strain evidence="2">BWB3-3</strain>
    </source>
</reference>
<evidence type="ECO:0000256" key="1">
    <source>
        <dbReference type="SAM" id="Phobius"/>
    </source>
</evidence>
<dbReference type="InterPro" id="IPR008523">
    <property type="entry name" value="DUF805"/>
</dbReference>
<dbReference type="EMBL" id="JAEEGA010000028">
    <property type="protein sequence ID" value="MBP1044439.1"/>
    <property type="molecule type" value="Genomic_DNA"/>
</dbReference>
<organism evidence="2 3">
    <name type="scientific">Vagococcus allomyrinae</name>
    <dbReference type="NCBI Taxonomy" id="2794353"/>
    <lineage>
        <taxon>Bacteria</taxon>
        <taxon>Bacillati</taxon>
        <taxon>Bacillota</taxon>
        <taxon>Bacilli</taxon>
        <taxon>Lactobacillales</taxon>
        <taxon>Enterococcaceae</taxon>
        <taxon>Vagococcus</taxon>
    </lineage>
</organism>
<keyword evidence="1" id="KW-1133">Transmembrane helix</keyword>
<accession>A0A940PGI4</accession>
<feature type="transmembrane region" description="Helical" evidence="1">
    <location>
        <begin position="57"/>
        <end position="78"/>
    </location>
</feature>
<dbReference type="PANTHER" id="PTHR34980:SF2">
    <property type="entry name" value="INNER MEMBRANE PROTEIN YHAH-RELATED"/>
    <property type="match status" value="1"/>
</dbReference>
<feature type="transmembrane region" description="Helical" evidence="1">
    <location>
        <begin position="24"/>
        <end position="51"/>
    </location>
</feature>
<dbReference type="RefSeq" id="WP_209532920.1">
    <property type="nucleotide sequence ID" value="NZ_JAEEGA010000028.1"/>
</dbReference>
<keyword evidence="1" id="KW-0812">Transmembrane</keyword>
<proteinExistence type="predicted"/>
<dbReference type="PANTHER" id="PTHR34980">
    <property type="entry name" value="INNER MEMBRANE PROTEIN-RELATED-RELATED"/>
    <property type="match status" value="1"/>
</dbReference>
<protein>
    <submittedName>
        <fullName evidence="2">DUF805 domain-containing protein</fullName>
    </submittedName>
</protein>
<feature type="transmembrane region" description="Helical" evidence="1">
    <location>
        <begin position="90"/>
        <end position="111"/>
    </location>
</feature>
<dbReference type="AlphaFoldDB" id="A0A940PGI4"/>
<comment type="caution">
    <text evidence="2">The sequence shown here is derived from an EMBL/GenBank/DDBJ whole genome shotgun (WGS) entry which is preliminary data.</text>
</comment>
<gene>
    <name evidence="2" type="ORF">I6N95_25865</name>
</gene>
<dbReference type="Proteomes" id="UP000674938">
    <property type="component" value="Unassembled WGS sequence"/>
</dbReference>
<keyword evidence="3" id="KW-1185">Reference proteome</keyword>
<evidence type="ECO:0000313" key="2">
    <source>
        <dbReference type="EMBL" id="MBP1044439.1"/>
    </source>
</evidence>
<sequence>MWRAYKLFWLNYANFKGRTTRKEYWLAILLKTIVDILVILPMLAIILWKSYDPDGEFYVKLTLFFINCYLLIILIPNLSISVRRLADADLPRWLIFIRLIPFVGDMILTVLHCLPTRGVLEKVTGASDHSFRLTDNEEEQLNKREVTGPDGRFYIIKEKKSFYKRWWFWVLAILMLINGLYMLFRPVGNSAKKSVTSPASTSISADLETKESTTTATVEEEMTNLSSADFVKDAKKVLTEFDYNWQANWVKGWADGMTETSIRSSMVTGIFDYQRQLFFLNDDRFVGEANKETFAKKMKESINYRITAMEYVIDDIDTGKFDPSSLVPAVENIAKLSDSSLEEALKVAIEAGYVYE</sequence>
<dbReference type="Pfam" id="PF05656">
    <property type="entry name" value="DUF805"/>
    <property type="match status" value="1"/>
</dbReference>
<dbReference type="GO" id="GO:0005886">
    <property type="term" value="C:plasma membrane"/>
    <property type="evidence" value="ECO:0007669"/>
    <property type="project" value="TreeGrafter"/>
</dbReference>